<dbReference type="Pfam" id="PF13385">
    <property type="entry name" value="Laminin_G_3"/>
    <property type="match status" value="1"/>
</dbReference>
<protein>
    <recommendedName>
        <fullName evidence="3">LamG-like jellyroll fold domain-containing protein</fullName>
    </recommendedName>
</protein>
<dbReference type="Gene3D" id="2.60.120.200">
    <property type="match status" value="1"/>
</dbReference>
<dbReference type="SUPFAM" id="SSF49899">
    <property type="entry name" value="Concanavalin A-like lectins/glucanases"/>
    <property type="match status" value="1"/>
</dbReference>
<dbReference type="InterPro" id="IPR013320">
    <property type="entry name" value="ConA-like_dom_sf"/>
</dbReference>
<evidence type="ECO:0000313" key="1">
    <source>
        <dbReference type="EMBL" id="CAI8035240.1"/>
    </source>
</evidence>
<keyword evidence="2" id="KW-1185">Reference proteome</keyword>
<gene>
    <name evidence="1" type="ORF">GBAR_LOCUS19783</name>
</gene>
<name>A0AA35SSA3_GEOBA</name>
<reference evidence="1" key="1">
    <citation type="submission" date="2023-03" db="EMBL/GenBank/DDBJ databases">
        <authorList>
            <person name="Steffen K."/>
            <person name="Cardenas P."/>
        </authorList>
    </citation>
    <scope>NUCLEOTIDE SEQUENCE</scope>
</reference>
<dbReference type="Proteomes" id="UP001174909">
    <property type="component" value="Unassembled WGS sequence"/>
</dbReference>
<proteinExistence type="predicted"/>
<dbReference type="AlphaFoldDB" id="A0AA35SSA3"/>
<evidence type="ECO:0008006" key="3">
    <source>
        <dbReference type="Google" id="ProtNLM"/>
    </source>
</evidence>
<sequence>MVISLVAVNSSSAAIDPSSVVGLWLFDEADGSDALDSSGNNNHGTIVNAPIWVDGRFGSALGFDGTGNCVNTNQKLLNGAREFTVVAWIKPGTITSNRIGLIGQNDSPEFGFIDPGTVSLWTPTAGINNNPYEHPPGEWHHVAAVATQKFTKVYIDGNATTVNGNWPNHGRSDFNVNIGGCGVWDGTGNWFTGAMDEVGLFHAPLTDDDIADVMNNGLTALGVAVEPAGKIAVTWGILKRKEY</sequence>
<organism evidence="1 2">
    <name type="scientific">Geodia barretti</name>
    <name type="common">Barrett's horny sponge</name>
    <dbReference type="NCBI Taxonomy" id="519541"/>
    <lineage>
        <taxon>Eukaryota</taxon>
        <taxon>Metazoa</taxon>
        <taxon>Porifera</taxon>
        <taxon>Demospongiae</taxon>
        <taxon>Heteroscleromorpha</taxon>
        <taxon>Tetractinellida</taxon>
        <taxon>Astrophorina</taxon>
        <taxon>Geodiidae</taxon>
        <taxon>Geodia</taxon>
    </lineage>
</organism>
<comment type="caution">
    <text evidence="1">The sequence shown here is derived from an EMBL/GenBank/DDBJ whole genome shotgun (WGS) entry which is preliminary data.</text>
</comment>
<dbReference type="EMBL" id="CASHTH010002784">
    <property type="protein sequence ID" value="CAI8035240.1"/>
    <property type="molecule type" value="Genomic_DNA"/>
</dbReference>
<evidence type="ECO:0000313" key="2">
    <source>
        <dbReference type="Proteomes" id="UP001174909"/>
    </source>
</evidence>
<accession>A0AA35SSA3</accession>